<keyword evidence="16" id="KW-1185">Reference proteome</keyword>
<evidence type="ECO:0000256" key="11">
    <source>
        <dbReference type="RuleBase" id="RU004334"/>
    </source>
</evidence>
<keyword evidence="8 11" id="KW-0804">Transcription</keyword>
<dbReference type="SMART" id="SM00399">
    <property type="entry name" value="ZnF_C4"/>
    <property type="match status" value="1"/>
</dbReference>
<evidence type="ECO:0000259" key="14">
    <source>
        <dbReference type="PROSITE" id="PS51843"/>
    </source>
</evidence>
<evidence type="ECO:0000256" key="3">
    <source>
        <dbReference type="ARBA" id="ARBA00022723"/>
    </source>
</evidence>
<dbReference type="InterPro" id="IPR035500">
    <property type="entry name" value="NHR-like_dom_sf"/>
</dbReference>
<evidence type="ECO:0000256" key="6">
    <source>
        <dbReference type="ARBA" id="ARBA00023015"/>
    </source>
</evidence>
<comment type="similarity">
    <text evidence="2 11">Belongs to the nuclear hormone receptor family.</text>
</comment>
<dbReference type="CDD" id="cd06960">
    <property type="entry name" value="NR_DBD_HNF4A"/>
    <property type="match status" value="1"/>
</dbReference>
<evidence type="ECO:0000256" key="8">
    <source>
        <dbReference type="ARBA" id="ARBA00023163"/>
    </source>
</evidence>
<comment type="caution">
    <text evidence="15">The sequence shown here is derived from an EMBL/GenBank/DDBJ whole genome shotgun (WGS) entry which is preliminary data.</text>
</comment>
<dbReference type="Gene3D" id="3.30.50.10">
    <property type="entry name" value="Erythroid Transcription Factor GATA-1, subunit A"/>
    <property type="match status" value="1"/>
</dbReference>
<dbReference type="Gene3D" id="1.10.565.10">
    <property type="entry name" value="Retinoid X Receptor"/>
    <property type="match status" value="1"/>
</dbReference>
<dbReference type="PANTHER" id="PTHR46011:SF32">
    <property type="entry name" value="NUCLEAR HORMONE RECEPTOR FAMILY"/>
    <property type="match status" value="1"/>
</dbReference>
<evidence type="ECO:0008006" key="17">
    <source>
        <dbReference type="Google" id="ProtNLM"/>
    </source>
</evidence>
<comment type="subcellular location">
    <subcellularLocation>
        <location evidence="1 11">Nucleus</location>
    </subcellularLocation>
</comment>
<protein>
    <recommendedName>
        <fullName evidence="17">Nuclear receptor domain-containing protein</fullName>
    </recommendedName>
</protein>
<gene>
    <name evidence="15" type="ORF">CAUJ_LOCUS10112</name>
</gene>
<dbReference type="SUPFAM" id="SSF57716">
    <property type="entry name" value="Glucocorticoid receptor-like (DNA-binding domain)"/>
    <property type="match status" value="1"/>
</dbReference>
<dbReference type="PROSITE" id="PS51843">
    <property type="entry name" value="NR_LBD"/>
    <property type="match status" value="1"/>
</dbReference>
<evidence type="ECO:0000256" key="5">
    <source>
        <dbReference type="ARBA" id="ARBA00022833"/>
    </source>
</evidence>
<dbReference type="AlphaFoldDB" id="A0A8S1HCJ8"/>
<organism evidence="15 16">
    <name type="scientific">Caenorhabditis auriculariae</name>
    <dbReference type="NCBI Taxonomy" id="2777116"/>
    <lineage>
        <taxon>Eukaryota</taxon>
        <taxon>Metazoa</taxon>
        <taxon>Ecdysozoa</taxon>
        <taxon>Nematoda</taxon>
        <taxon>Chromadorea</taxon>
        <taxon>Rhabditida</taxon>
        <taxon>Rhabditina</taxon>
        <taxon>Rhabditomorpha</taxon>
        <taxon>Rhabditoidea</taxon>
        <taxon>Rhabditidae</taxon>
        <taxon>Peloderinae</taxon>
        <taxon>Caenorhabditis</taxon>
    </lineage>
</organism>
<keyword evidence="9 11" id="KW-0675">Receptor</keyword>
<dbReference type="GO" id="GO:0005634">
    <property type="term" value="C:nucleus"/>
    <property type="evidence" value="ECO:0007669"/>
    <property type="project" value="UniProtKB-SubCell"/>
</dbReference>
<keyword evidence="5 11" id="KW-0862">Zinc</keyword>
<name>A0A8S1HCJ8_9PELO</name>
<evidence type="ECO:0000256" key="2">
    <source>
        <dbReference type="ARBA" id="ARBA00005993"/>
    </source>
</evidence>
<accession>A0A8S1HCJ8</accession>
<evidence type="ECO:0000256" key="4">
    <source>
        <dbReference type="ARBA" id="ARBA00022771"/>
    </source>
</evidence>
<dbReference type="Pfam" id="PF00104">
    <property type="entry name" value="Hormone_recep"/>
    <property type="match status" value="1"/>
</dbReference>
<dbReference type="GO" id="GO:0003700">
    <property type="term" value="F:DNA-binding transcription factor activity"/>
    <property type="evidence" value="ECO:0007669"/>
    <property type="project" value="InterPro"/>
</dbReference>
<evidence type="ECO:0000256" key="1">
    <source>
        <dbReference type="ARBA" id="ARBA00004123"/>
    </source>
</evidence>
<evidence type="ECO:0000256" key="9">
    <source>
        <dbReference type="ARBA" id="ARBA00023170"/>
    </source>
</evidence>
<evidence type="ECO:0000259" key="13">
    <source>
        <dbReference type="PROSITE" id="PS51030"/>
    </source>
</evidence>
<feature type="compositionally biased region" description="Basic and acidic residues" evidence="12">
    <location>
        <begin position="102"/>
        <end position="114"/>
    </location>
</feature>
<dbReference type="GO" id="GO:0008270">
    <property type="term" value="F:zinc ion binding"/>
    <property type="evidence" value="ECO:0007669"/>
    <property type="project" value="UniProtKB-KW"/>
</dbReference>
<dbReference type="PROSITE" id="PS51257">
    <property type="entry name" value="PROKAR_LIPOPROTEIN"/>
    <property type="match status" value="1"/>
</dbReference>
<dbReference type="Proteomes" id="UP000835052">
    <property type="component" value="Unassembled WGS sequence"/>
</dbReference>
<dbReference type="EMBL" id="CAJGYM010000042">
    <property type="protein sequence ID" value="CAD6194193.1"/>
    <property type="molecule type" value="Genomic_DNA"/>
</dbReference>
<dbReference type="SUPFAM" id="SSF48508">
    <property type="entry name" value="Nuclear receptor ligand-binding domain"/>
    <property type="match status" value="1"/>
</dbReference>
<dbReference type="InterPro" id="IPR049636">
    <property type="entry name" value="HNF4-like_DBD"/>
</dbReference>
<evidence type="ECO:0000256" key="12">
    <source>
        <dbReference type="SAM" id="MobiDB-lite"/>
    </source>
</evidence>
<keyword evidence="7 11" id="KW-0238">DNA-binding</keyword>
<keyword evidence="10 11" id="KW-0539">Nucleus</keyword>
<keyword evidence="6 11" id="KW-0805">Transcription regulation</keyword>
<reference evidence="15" key="1">
    <citation type="submission" date="2020-10" db="EMBL/GenBank/DDBJ databases">
        <authorList>
            <person name="Kikuchi T."/>
        </authorList>
    </citation>
    <scope>NUCLEOTIDE SEQUENCE</scope>
    <source>
        <strain evidence="15">NKZ352</strain>
    </source>
</reference>
<dbReference type="PROSITE" id="PS00031">
    <property type="entry name" value="NUCLEAR_REC_DBD_1"/>
    <property type="match status" value="1"/>
</dbReference>
<dbReference type="GO" id="GO:0000978">
    <property type="term" value="F:RNA polymerase II cis-regulatory region sequence-specific DNA binding"/>
    <property type="evidence" value="ECO:0007669"/>
    <property type="project" value="InterPro"/>
</dbReference>
<dbReference type="PANTHER" id="PTHR46011">
    <property type="entry name" value="NUCLEAR HORMONE RECEPTOR FAMILY MEMBER NHR-86-RELATED"/>
    <property type="match status" value="1"/>
</dbReference>
<evidence type="ECO:0000256" key="7">
    <source>
        <dbReference type="ARBA" id="ARBA00023125"/>
    </source>
</evidence>
<proteinExistence type="inferred from homology"/>
<keyword evidence="3 11" id="KW-0479">Metal-binding</keyword>
<feature type="domain" description="NR LBD" evidence="14">
    <location>
        <begin position="213"/>
        <end position="452"/>
    </location>
</feature>
<dbReference type="InterPro" id="IPR001628">
    <property type="entry name" value="Znf_hrmn_rcpt"/>
</dbReference>
<evidence type="ECO:0000313" key="15">
    <source>
        <dbReference type="EMBL" id="CAD6194193.1"/>
    </source>
</evidence>
<evidence type="ECO:0000313" key="16">
    <source>
        <dbReference type="Proteomes" id="UP000835052"/>
    </source>
</evidence>
<dbReference type="PRINTS" id="PR00047">
    <property type="entry name" value="STROIDFINGER"/>
</dbReference>
<keyword evidence="4 11" id="KW-0863">Zinc-finger</keyword>
<dbReference type="PROSITE" id="PS51030">
    <property type="entry name" value="NUCLEAR_REC_DBD_2"/>
    <property type="match status" value="1"/>
</dbReference>
<sequence>MSSRIIRRPRDELARSDCSVCRAPNSGFHFGAFACAACSAFFRRTIAEKRAYICNRGNRCIIMQGRRTTCRACRLLKCLAQGMNPECVQPHRDSLIPNPGDGSEKRESESRENDFEQVLDEEPNSTQDQLQNSLKNLVGRGPIEVVALDSDFQASETLCYNPDTPVDGRLSSLDLPGPSLPSRNTSVIPTASNVVEHFVANYRRLMERRRMFYCPNSLSDILGGTPAEPRPAIFKTKFAPGKVRFELCNFIELLNSAEAFASLNHETKIAIVRNGAVQFTVFERYFNSVKLGGVELNRIMSPDGAYIDLTNNGAQYEVELLEGVIDHETFLKVFYTPIRESLYSFDSAMKHAEMSEVDFCAVSAVFLFDPYAPNLPLESCRVMEELRDRFYRDWFRHYEEQGLSIDEISLRIGNSLLVLPALKPILARCRENFCIIRFFGILDYDRLIDDLM</sequence>
<dbReference type="InterPro" id="IPR000536">
    <property type="entry name" value="Nucl_hrmn_rcpt_lig-bd"/>
</dbReference>
<feature type="region of interest" description="Disordered" evidence="12">
    <location>
        <begin position="89"/>
        <end position="126"/>
    </location>
</feature>
<dbReference type="Pfam" id="PF00105">
    <property type="entry name" value="zf-C4"/>
    <property type="match status" value="1"/>
</dbReference>
<dbReference type="OrthoDB" id="5807088at2759"/>
<dbReference type="InterPro" id="IPR013088">
    <property type="entry name" value="Znf_NHR/GATA"/>
</dbReference>
<dbReference type="SMART" id="SM00430">
    <property type="entry name" value="HOLI"/>
    <property type="match status" value="1"/>
</dbReference>
<feature type="domain" description="Nuclear receptor" evidence="13">
    <location>
        <begin position="15"/>
        <end position="90"/>
    </location>
</feature>
<evidence type="ECO:0000256" key="10">
    <source>
        <dbReference type="ARBA" id="ARBA00023242"/>
    </source>
</evidence>